<sequence length="251" mass="28910">MYGKDWGDRICNLPIGNEGKRDRIVWFHNPHGCFTSKSAYSWFLLKEIRFGLHRFYWKSIWKLDTLPKIRVFAWRVGHELLPTNVKISSIRNGFNQGCPRSGATNETLLHALRDCPISREVLSMGGWDMSVMTKQYDSCVDWLENMMRILEKRAMADLITTLWNCRKQKQNGYEAIIRDDEGFVLGGGGGFIDTKMSVQEAECIAFERSIELASQLNINDDALFAGLANIMNWMLLSLALESRPVELFQQF</sequence>
<dbReference type="EMBL" id="JABFAA010025441">
    <property type="protein sequence ID" value="MBA0700470.1"/>
    <property type="molecule type" value="Genomic_DNA"/>
</dbReference>
<dbReference type="InterPro" id="IPR002156">
    <property type="entry name" value="RNaseH_domain"/>
</dbReference>
<feature type="domain" description="RNase H type-1" evidence="1">
    <location>
        <begin position="167"/>
        <end position="220"/>
    </location>
</feature>
<dbReference type="GO" id="GO:0003676">
    <property type="term" value="F:nucleic acid binding"/>
    <property type="evidence" value="ECO:0007669"/>
    <property type="project" value="InterPro"/>
</dbReference>
<reference evidence="3 4" key="1">
    <citation type="journal article" date="2019" name="Genome Biol. Evol.">
        <title>Insights into the evolution of the New World diploid cottons (Gossypium, subgenus Houzingenia) based on genome sequencing.</title>
        <authorList>
            <person name="Grover C.E."/>
            <person name="Arick M.A. 2nd"/>
            <person name="Thrash A."/>
            <person name="Conover J.L."/>
            <person name="Sanders W.S."/>
            <person name="Peterson D.G."/>
            <person name="Frelichowski J.E."/>
            <person name="Scheffler J.A."/>
            <person name="Scheffler B.E."/>
            <person name="Wendel J.F."/>
        </authorList>
    </citation>
    <scope>NUCLEOTIDE SEQUENCE [LARGE SCALE GENOMIC DNA]</scope>
    <source>
        <strain evidence="3">185</strain>
        <tissue evidence="3">Leaf</tissue>
    </source>
</reference>
<dbReference type="InterPro" id="IPR026960">
    <property type="entry name" value="RVT-Znf"/>
</dbReference>
<feature type="domain" description="Reverse transcriptase zinc-binding" evidence="2">
    <location>
        <begin position="34"/>
        <end position="121"/>
    </location>
</feature>
<dbReference type="Pfam" id="PF13966">
    <property type="entry name" value="zf-RVT"/>
    <property type="match status" value="1"/>
</dbReference>
<gene>
    <name evidence="3" type="ORF">Goari_020592</name>
</gene>
<name>A0A7J8YMD8_GOSAI</name>
<dbReference type="Proteomes" id="UP000593577">
    <property type="component" value="Unassembled WGS sequence"/>
</dbReference>
<evidence type="ECO:0000259" key="1">
    <source>
        <dbReference type="Pfam" id="PF13456"/>
    </source>
</evidence>
<dbReference type="Pfam" id="PF13456">
    <property type="entry name" value="RVT_3"/>
    <property type="match status" value="1"/>
</dbReference>
<evidence type="ECO:0000313" key="4">
    <source>
        <dbReference type="Proteomes" id="UP000593577"/>
    </source>
</evidence>
<accession>A0A7J8YMD8</accession>
<evidence type="ECO:0008006" key="5">
    <source>
        <dbReference type="Google" id="ProtNLM"/>
    </source>
</evidence>
<dbReference type="GO" id="GO:0004523">
    <property type="term" value="F:RNA-DNA hybrid ribonuclease activity"/>
    <property type="evidence" value="ECO:0007669"/>
    <property type="project" value="InterPro"/>
</dbReference>
<keyword evidence="4" id="KW-1185">Reference proteome</keyword>
<evidence type="ECO:0000313" key="3">
    <source>
        <dbReference type="EMBL" id="MBA0700470.1"/>
    </source>
</evidence>
<organism evidence="3 4">
    <name type="scientific">Gossypium aridum</name>
    <name type="common">American cotton</name>
    <name type="synonym">Erioxylum aridum</name>
    <dbReference type="NCBI Taxonomy" id="34290"/>
    <lineage>
        <taxon>Eukaryota</taxon>
        <taxon>Viridiplantae</taxon>
        <taxon>Streptophyta</taxon>
        <taxon>Embryophyta</taxon>
        <taxon>Tracheophyta</taxon>
        <taxon>Spermatophyta</taxon>
        <taxon>Magnoliopsida</taxon>
        <taxon>eudicotyledons</taxon>
        <taxon>Gunneridae</taxon>
        <taxon>Pentapetalae</taxon>
        <taxon>rosids</taxon>
        <taxon>malvids</taxon>
        <taxon>Malvales</taxon>
        <taxon>Malvaceae</taxon>
        <taxon>Malvoideae</taxon>
        <taxon>Gossypium</taxon>
    </lineage>
</organism>
<comment type="caution">
    <text evidence="3">The sequence shown here is derived from an EMBL/GenBank/DDBJ whole genome shotgun (WGS) entry which is preliminary data.</text>
</comment>
<proteinExistence type="predicted"/>
<evidence type="ECO:0000259" key="2">
    <source>
        <dbReference type="Pfam" id="PF13966"/>
    </source>
</evidence>
<dbReference type="AlphaFoldDB" id="A0A7J8YMD8"/>
<protein>
    <recommendedName>
        <fullName evidence="5">Reverse transcriptase zinc-binding domain-containing protein</fullName>
    </recommendedName>
</protein>